<sequence length="226" mass="25503">MDGFNASESTLHELEHSFQENNVRVIRAWIAYQLCLYDCLSSQKIKYNENVAPSDALLSVALQQQRIFVQANKQGALSTRLNITKTPFYNNVVERLKLMGETESMMSKFHNIIGVIIIHFADFTSLLKNRMIPKDNDTVRGLSTLIVHSHLCMVHSTAKDIRPEIYNALTTSSTFPPDLMAFARMAFGLGQTAAVTHESPEKQKHADNTIEDDSEIETSGKRVRTE</sequence>
<dbReference type="Proteomes" id="UP000717585">
    <property type="component" value="Unassembled WGS sequence"/>
</dbReference>
<feature type="compositionally biased region" description="Basic and acidic residues" evidence="1">
    <location>
        <begin position="198"/>
        <end position="208"/>
    </location>
</feature>
<proteinExistence type="predicted"/>
<comment type="caution">
    <text evidence="2">The sequence shown here is derived from an EMBL/GenBank/DDBJ whole genome shotgun (WGS) entry which is preliminary data.</text>
</comment>
<organism evidence="2 3">
    <name type="scientific">Carpediemonas membranifera</name>
    <dbReference type="NCBI Taxonomy" id="201153"/>
    <lineage>
        <taxon>Eukaryota</taxon>
        <taxon>Metamonada</taxon>
        <taxon>Carpediemonas-like organisms</taxon>
        <taxon>Carpediemonas</taxon>
    </lineage>
</organism>
<gene>
    <name evidence="2" type="ORF">J8273_0917</name>
</gene>
<dbReference type="EMBL" id="JAHDYR010000002">
    <property type="protein sequence ID" value="KAG9397422.1"/>
    <property type="molecule type" value="Genomic_DNA"/>
</dbReference>
<evidence type="ECO:0000313" key="3">
    <source>
        <dbReference type="Proteomes" id="UP000717585"/>
    </source>
</evidence>
<name>A0A8J6BH90_9EUKA</name>
<keyword evidence="3" id="KW-1185">Reference proteome</keyword>
<reference evidence="2" key="1">
    <citation type="submission" date="2021-05" db="EMBL/GenBank/DDBJ databases">
        <title>A free-living protist that lacks canonical eukaryotic 1 DNA replication and segregation systems.</title>
        <authorList>
            <person name="Salas-Leiva D.E."/>
            <person name="Tromer E.C."/>
            <person name="Curtis B.A."/>
            <person name="Jerlstrom-Hultqvist J."/>
            <person name="Kolisko M."/>
            <person name="Yi Z."/>
            <person name="Salas-Leiva J.S."/>
            <person name="Gallot-Lavallee L."/>
            <person name="Kops G.J.P.L."/>
            <person name="Archibald J.M."/>
            <person name="Simpson A.G.B."/>
            <person name="Roger A.J."/>
        </authorList>
    </citation>
    <scope>NUCLEOTIDE SEQUENCE</scope>
    <source>
        <strain evidence="2">BICM</strain>
    </source>
</reference>
<evidence type="ECO:0000313" key="2">
    <source>
        <dbReference type="EMBL" id="KAG9397422.1"/>
    </source>
</evidence>
<dbReference type="AlphaFoldDB" id="A0A8J6BH90"/>
<feature type="region of interest" description="Disordered" evidence="1">
    <location>
        <begin position="196"/>
        <end position="226"/>
    </location>
</feature>
<protein>
    <submittedName>
        <fullName evidence="2">Uncharacterized protein</fullName>
    </submittedName>
</protein>
<evidence type="ECO:0000256" key="1">
    <source>
        <dbReference type="SAM" id="MobiDB-lite"/>
    </source>
</evidence>
<accession>A0A8J6BH90</accession>